<comment type="caution">
    <text evidence="1">The sequence shown here is derived from an EMBL/GenBank/DDBJ whole genome shotgun (WGS) entry which is preliminary data.</text>
</comment>
<dbReference type="AlphaFoldDB" id="A0A1C7Z315"/>
<reference evidence="1 2" key="1">
    <citation type="submission" date="2015-07" db="EMBL/GenBank/DDBJ databases">
        <title>Draft genome sequence of a diazotrophic, plant growth-promoting rhizobacterium of the Pseudomonas syringae complex.</title>
        <authorList>
            <person name="Patten C.L."/>
            <person name="Jeong H."/>
        </authorList>
    </citation>
    <scope>NUCLEOTIDE SEQUENCE [LARGE SCALE GENOMIC DNA]</scope>
    <source>
        <strain evidence="1 2">GR12-2</strain>
    </source>
</reference>
<name>A0A1C7Z315_PSESX</name>
<evidence type="ECO:0000313" key="1">
    <source>
        <dbReference type="EMBL" id="OCR22898.1"/>
    </source>
</evidence>
<gene>
    <name evidence="1" type="ORF">AFK24_21955</name>
</gene>
<proteinExistence type="predicted"/>
<dbReference type="EMBL" id="LGSI01000065">
    <property type="protein sequence ID" value="OCR22898.1"/>
    <property type="molecule type" value="Genomic_DNA"/>
</dbReference>
<dbReference type="PATRIC" id="fig|317.243.peg.3020"/>
<evidence type="ECO:0000313" key="2">
    <source>
        <dbReference type="Proteomes" id="UP000093104"/>
    </source>
</evidence>
<organism evidence="1 2">
    <name type="scientific">Pseudomonas syringae</name>
    <dbReference type="NCBI Taxonomy" id="317"/>
    <lineage>
        <taxon>Bacteria</taxon>
        <taxon>Pseudomonadati</taxon>
        <taxon>Pseudomonadota</taxon>
        <taxon>Gammaproteobacteria</taxon>
        <taxon>Pseudomonadales</taxon>
        <taxon>Pseudomonadaceae</taxon>
        <taxon>Pseudomonas</taxon>
    </lineage>
</organism>
<dbReference type="Proteomes" id="UP000093104">
    <property type="component" value="Unassembled WGS sequence"/>
</dbReference>
<protein>
    <submittedName>
        <fullName evidence="1">Uncharacterized protein</fullName>
    </submittedName>
</protein>
<sequence length="250" mass="27449">MTSPVDSQFGDWDWSLANIGNFSYFPAQGASTPVQSDGSGTQVSGTYYLDVYVRSVSQTPITLGVRIQRDDGETFDSLTRSGGSLELKPVVPPVYDLSKYQLEKVIIKPWPRNLTKLSGLVALSYHRFVFVTGGESLQFKSVSLSPDGLYAHPLGDVLVASVVGFTEPGSSQISHGYPHALLPSRLELSPARGEFYFVEIGLVDKPAVEIYRAASKKVNLSCLITALDVYGNLHQVNMRFDPDNWLLELI</sequence>
<accession>A0A1C7Z315</accession>